<comment type="subcellular location">
    <subcellularLocation>
        <location evidence="1">Cell membrane</location>
        <topology evidence="1">Multi-pass membrane protein</topology>
    </subcellularLocation>
</comment>
<evidence type="ECO:0000256" key="3">
    <source>
        <dbReference type="ARBA" id="ARBA00022475"/>
    </source>
</evidence>
<dbReference type="AlphaFoldDB" id="A0A858Z6M7"/>
<feature type="transmembrane region" description="Helical" evidence="8">
    <location>
        <begin position="153"/>
        <end position="176"/>
    </location>
</feature>
<dbReference type="FunFam" id="1.20.1250.20:FF:000218">
    <property type="entry name" value="facilitated trehalose transporter Tret1"/>
    <property type="match status" value="1"/>
</dbReference>
<dbReference type="SUPFAM" id="SSF103473">
    <property type="entry name" value="MFS general substrate transporter"/>
    <property type="match status" value="1"/>
</dbReference>
<dbReference type="EMBL" id="MN433061">
    <property type="protein sequence ID" value="QJX15771.1"/>
    <property type="molecule type" value="mRNA"/>
</dbReference>
<dbReference type="Pfam" id="PF00083">
    <property type="entry name" value="Sugar_tr"/>
    <property type="match status" value="1"/>
</dbReference>
<dbReference type="InterPro" id="IPR020846">
    <property type="entry name" value="MFS_dom"/>
</dbReference>
<feature type="transmembrane region" description="Helical" evidence="8">
    <location>
        <begin position="212"/>
        <end position="233"/>
    </location>
</feature>
<feature type="transmembrane region" description="Helical" evidence="8">
    <location>
        <begin position="333"/>
        <end position="353"/>
    </location>
</feature>
<evidence type="ECO:0000256" key="1">
    <source>
        <dbReference type="ARBA" id="ARBA00004651"/>
    </source>
</evidence>
<keyword evidence="6 8" id="KW-1133">Transmembrane helix</keyword>
<feature type="transmembrane region" description="Helical" evidence="8">
    <location>
        <begin position="435"/>
        <end position="457"/>
    </location>
</feature>
<evidence type="ECO:0000259" key="9">
    <source>
        <dbReference type="PROSITE" id="PS50850"/>
    </source>
</evidence>
<feature type="transmembrane region" description="Helical" evidence="8">
    <location>
        <begin position="301"/>
        <end position="327"/>
    </location>
</feature>
<keyword evidence="2" id="KW-0813">Transport</keyword>
<feature type="transmembrane region" description="Helical" evidence="8">
    <location>
        <begin position="365"/>
        <end position="387"/>
    </location>
</feature>
<accession>A0A858Z6M7</accession>
<gene>
    <name evidence="10" type="primary">GTR2</name>
</gene>
<evidence type="ECO:0000256" key="6">
    <source>
        <dbReference type="ARBA" id="ARBA00022989"/>
    </source>
</evidence>
<keyword evidence="4" id="KW-0762">Sugar transport</keyword>
<dbReference type="InterPro" id="IPR005828">
    <property type="entry name" value="MFS_sugar_transport-like"/>
</dbReference>
<sequence>MVKKRYEISKFLNAIVRRKDNADNEKEIKKSEDKNLEELKTDCSDRRADTPFLYFTILTVLLLIMVGSSAMTWTSPALIQLKMNNTRVNPLGRPIKTIEISMLLGIPMMANLVGSSVLPMLSDILGRKKMLYMCGVGFLMSTIGTAFSNRIYLLLLFNSITFCIQGASYALIPMYLTEVCEDHNRAKFGCIMTLFMPLGQLLTYLDGSVLKIKYFTLINSVPLLPFLAFFLVAPESPVYSMAKGRREQCLKSLKRLRGNKTEMEIQKDLEKINLGMEVQENRKRESKFLTIFYTKEGRLGLVFATLPMLFQYLSGAPIIIGLLAPIFDETKTLSGNTIAIIVGCVKVSCFFFISTIVERTGRKPLLVISCAGASMSLLLLAVYFYLLSIDSPAIQQLKFLPLLAVVLFIILYSVGLGSLPLSIISELFPSNLRPLAISIVTTFTAAISAVYSFGYPLLAEHIGTHWCFFIFSCCSLIGAFVMYFILPETKGKSLIEIQKILKEY</sequence>
<keyword evidence="5 8" id="KW-0812">Transmembrane</keyword>
<name>A0A858Z6M7_9CUCU</name>
<dbReference type="InterPro" id="IPR036259">
    <property type="entry name" value="MFS_trans_sf"/>
</dbReference>
<keyword evidence="7 8" id="KW-0472">Membrane</keyword>
<evidence type="ECO:0000256" key="2">
    <source>
        <dbReference type="ARBA" id="ARBA00022448"/>
    </source>
</evidence>
<feature type="transmembrane region" description="Helical" evidence="8">
    <location>
        <begin position="399"/>
        <end position="423"/>
    </location>
</feature>
<feature type="transmembrane region" description="Helical" evidence="8">
    <location>
        <begin position="100"/>
        <end position="118"/>
    </location>
</feature>
<protein>
    <submittedName>
        <fullName evidence="10">Glucosinolate transporter</fullName>
    </submittedName>
</protein>
<keyword evidence="3" id="KW-1003">Cell membrane</keyword>
<dbReference type="PROSITE" id="PS50850">
    <property type="entry name" value="MFS"/>
    <property type="match status" value="1"/>
</dbReference>
<evidence type="ECO:0000313" key="10">
    <source>
        <dbReference type="EMBL" id="QJX15771.1"/>
    </source>
</evidence>
<feature type="transmembrane region" description="Helical" evidence="8">
    <location>
        <begin position="188"/>
        <end position="206"/>
    </location>
</feature>
<proteinExistence type="evidence at transcript level"/>
<feature type="domain" description="Major facilitator superfamily (MFS) profile" evidence="9">
    <location>
        <begin position="53"/>
        <end position="490"/>
    </location>
</feature>
<evidence type="ECO:0000256" key="5">
    <source>
        <dbReference type="ARBA" id="ARBA00022692"/>
    </source>
</evidence>
<evidence type="ECO:0000256" key="8">
    <source>
        <dbReference type="SAM" id="Phobius"/>
    </source>
</evidence>
<dbReference type="Gene3D" id="1.20.1250.20">
    <property type="entry name" value="MFS general substrate transporter like domains"/>
    <property type="match status" value="1"/>
</dbReference>
<evidence type="ECO:0000256" key="4">
    <source>
        <dbReference type="ARBA" id="ARBA00022597"/>
    </source>
</evidence>
<dbReference type="InterPro" id="IPR050549">
    <property type="entry name" value="MFS_Trehalose_Transporter"/>
</dbReference>
<reference evidence="10" key="1">
    <citation type="submission" date="2019-09" db="EMBL/GenBank/DDBJ databases">
        <title>MFS transporters aid in co-option of insect defense compounds from plants.</title>
        <authorList>
            <person name="Yang Z.-L."/>
            <person name="Nour-Eldin H.H."/>
            <person name="Haenniger S."/>
            <person name="Reichelt M."/>
            <person name="Crocoll C."/>
            <person name="Vogel H."/>
            <person name="Beran F."/>
        </authorList>
    </citation>
    <scope>NUCLEOTIDE SEQUENCE</scope>
</reference>
<organism evidence="10">
    <name type="scientific">Phyllotreta armoraciae</name>
    <dbReference type="NCBI Taxonomy" id="1553667"/>
    <lineage>
        <taxon>Eukaryota</taxon>
        <taxon>Metazoa</taxon>
        <taxon>Ecdysozoa</taxon>
        <taxon>Arthropoda</taxon>
        <taxon>Hexapoda</taxon>
        <taxon>Insecta</taxon>
        <taxon>Pterygota</taxon>
        <taxon>Neoptera</taxon>
        <taxon>Endopterygota</taxon>
        <taxon>Coleoptera</taxon>
        <taxon>Polyphaga</taxon>
        <taxon>Cucujiformia</taxon>
        <taxon>Chrysomeloidea</taxon>
        <taxon>Chrysomelidae</taxon>
        <taxon>Galerucinae</taxon>
        <taxon>Alticini</taxon>
        <taxon>Phyllotreta</taxon>
    </lineage>
</organism>
<feature type="transmembrane region" description="Helical" evidence="8">
    <location>
        <begin position="463"/>
        <end position="486"/>
    </location>
</feature>
<feature type="transmembrane region" description="Helical" evidence="8">
    <location>
        <begin position="52"/>
        <end position="73"/>
    </location>
</feature>
<dbReference type="GO" id="GO:0005886">
    <property type="term" value="C:plasma membrane"/>
    <property type="evidence" value="ECO:0007669"/>
    <property type="project" value="UniProtKB-SubCell"/>
</dbReference>
<evidence type="ECO:0000256" key="7">
    <source>
        <dbReference type="ARBA" id="ARBA00023136"/>
    </source>
</evidence>
<dbReference type="PANTHER" id="PTHR48021">
    <property type="match status" value="1"/>
</dbReference>
<feature type="transmembrane region" description="Helical" evidence="8">
    <location>
        <begin position="130"/>
        <end position="147"/>
    </location>
</feature>
<dbReference type="GO" id="GO:0022857">
    <property type="term" value="F:transmembrane transporter activity"/>
    <property type="evidence" value="ECO:0007669"/>
    <property type="project" value="InterPro"/>
</dbReference>
<dbReference type="PANTHER" id="PTHR48021:SF47">
    <property type="entry name" value="GH17672P"/>
    <property type="match status" value="1"/>
</dbReference>